<dbReference type="KEGG" id="mag:amb1651"/>
<gene>
    <name evidence="1" type="ordered locus">amb1651</name>
</gene>
<organism evidence="1 2">
    <name type="scientific">Paramagnetospirillum magneticum (strain ATCC 700264 / AMB-1)</name>
    <name type="common">Magnetospirillum magneticum</name>
    <dbReference type="NCBI Taxonomy" id="342108"/>
    <lineage>
        <taxon>Bacteria</taxon>
        <taxon>Pseudomonadati</taxon>
        <taxon>Pseudomonadota</taxon>
        <taxon>Alphaproteobacteria</taxon>
        <taxon>Rhodospirillales</taxon>
        <taxon>Magnetospirillaceae</taxon>
        <taxon>Paramagnetospirillum</taxon>
    </lineage>
</organism>
<dbReference type="OrthoDB" id="7362550at2"/>
<keyword evidence="2" id="KW-1185">Reference proteome</keyword>
<name>Q2W6S0_PARM1</name>
<dbReference type="Proteomes" id="UP000007058">
    <property type="component" value="Chromosome"/>
</dbReference>
<dbReference type="EMBL" id="AP007255">
    <property type="protein sequence ID" value="BAE50455.1"/>
    <property type="molecule type" value="Genomic_DNA"/>
</dbReference>
<dbReference type="AlphaFoldDB" id="Q2W6S0"/>
<accession>Q2W6S0</accession>
<reference evidence="1 2" key="1">
    <citation type="journal article" date="2005" name="DNA Res.">
        <title>Complete genome sequence of the facultative anaerobic magnetotactic bacterium Magnetospirillum sp. strain AMB-1.</title>
        <authorList>
            <person name="Matsunaga T."/>
            <person name="Okamura Y."/>
            <person name="Fukuda Y."/>
            <person name="Wahyudi A.T."/>
            <person name="Murase Y."/>
            <person name="Takeyama H."/>
        </authorList>
    </citation>
    <scope>NUCLEOTIDE SEQUENCE [LARGE SCALE GENOMIC DNA]</scope>
    <source>
        <strain evidence="2">ATCC 700264 / AMB-1</strain>
    </source>
</reference>
<protein>
    <submittedName>
        <fullName evidence="1">Uncharacterized protein</fullName>
    </submittedName>
</protein>
<evidence type="ECO:0000313" key="1">
    <source>
        <dbReference type="EMBL" id="BAE50455.1"/>
    </source>
</evidence>
<dbReference type="HOGENOM" id="CLU_2382712_0_0_5"/>
<sequence length="94" mass="9984">MGDPGYGPPCKGLERARHLAISLMRDLSAADDERRRSDLSARLAAARAQIAYCEGRLMVVSNGQQAICDVGAVCRKMDAVSPAETTRAEIPGAP</sequence>
<proteinExistence type="predicted"/>
<dbReference type="RefSeq" id="WP_011384060.1">
    <property type="nucleotide sequence ID" value="NC_007626.1"/>
</dbReference>
<evidence type="ECO:0000313" key="2">
    <source>
        <dbReference type="Proteomes" id="UP000007058"/>
    </source>
</evidence>